<proteinExistence type="predicted"/>
<sequence length="144" mass="15779">MTLEPNVDVSDIGFARPLLARGLRRPNPIPAFSSGPGAVAEFDLDHALHSNSGPTLGFDPDPVLNLISVLVLNSAPRLAINSDTAQGSNLYTARTNANIKIRFTNSISREPLRLNSFETTASPPRRRGRRADFLYLTMQRTFCT</sequence>
<evidence type="ECO:0000313" key="2">
    <source>
        <dbReference type="Proteomes" id="UP000299102"/>
    </source>
</evidence>
<evidence type="ECO:0000313" key="1">
    <source>
        <dbReference type="EMBL" id="GBP53011.1"/>
    </source>
</evidence>
<accession>A0A4C1WP07</accession>
<dbReference type="EMBL" id="BGZK01000614">
    <property type="protein sequence ID" value="GBP53011.1"/>
    <property type="molecule type" value="Genomic_DNA"/>
</dbReference>
<keyword evidence="2" id="KW-1185">Reference proteome</keyword>
<gene>
    <name evidence="1" type="ORF">EVAR_80973_1</name>
</gene>
<organism evidence="1 2">
    <name type="scientific">Eumeta variegata</name>
    <name type="common">Bagworm moth</name>
    <name type="synonym">Eumeta japonica</name>
    <dbReference type="NCBI Taxonomy" id="151549"/>
    <lineage>
        <taxon>Eukaryota</taxon>
        <taxon>Metazoa</taxon>
        <taxon>Ecdysozoa</taxon>
        <taxon>Arthropoda</taxon>
        <taxon>Hexapoda</taxon>
        <taxon>Insecta</taxon>
        <taxon>Pterygota</taxon>
        <taxon>Neoptera</taxon>
        <taxon>Endopterygota</taxon>
        <taxon>Lepidoptera</taxon>
        <taxon>Glossata</taxon>
        <taxon>Ditrysia</taxon>
        <taxon>Tineoidea</taxon>
        <taxon>Psychidae</taxon>
        <taxon>Oiketicinae</taxon>
        <taxon>Eumeta</taxon>
    </lineage>
</organism>
<protein>
    <submittedName>
        <fullName evidence="1">Uncharacterized protein</fullName>
    </submittedName>
</protein>
<reference evidence="1 2" key="1">
    <citation type="journal article" date="2019" name="Commun. Biol.">
        <title>The bagworm genome reveals a unique fibroin gene that provides high tensile strength.</title>
        <authorList>
            <person name="Kono N."/>
            <person name="Nakamura H."/>
            <person name="Ohtoshi R."/>
            <person name="Tomita M."/>
            <person name="Numata K."/>
            <person name="Arakawa K."/>
        </authorList>
    </citation>
    <scope>NUCLEOTIDE SEQUENCE [LARGE SCALE GENOMIC DNA]</scope>
</reference>
<dbReference type="AlphaFoldDB" id="A0A4C1WP07"/>
<name>A0A4C1WP07_EUMVA</name>
<comment type="caution">
    <text evidence="1">The sequence shown here is derived from an EMBL/GenBank/DDBJ whole genome shotgun (WGS) entry which is preliminary data.</text>
</comment>
<dbReference type="Proteomes" id="UP000299102">
    <property type="component" value="Unassembled WGS sequence"/>
</dbReference>